<protein>
    <submittedName>
        <fullName evidence="2">Uncharacterized protein</fullName>
    </submittedName>
</protein>
<keyword evidence="1" id="KW-0812">Transmembrane</keyword>
<keyword evidence="1" id="KW-1133">Transmembrane helix</keyword>
<comment type="caution">
    <text evidence="2">The sequence shown here is derived from an EMBL/GenBank/DDBJ whole genome shotgun (WGS) entry which is preliminary data.</text>
</comment>
<sequence length="146" mass="16339">MDNHTNNQQNTTPSEQKLSVTTSRPLISLLYKISMPLVICIVLVTIFYPKTAMCAKNKAESYVKQQVYSDLGIRPSKLKSDVIYSNFSKKLVAVQFGIDSGYDYMGGYVVFTNNGKLSNATTMLPSGFDYHDFDNIEDLKALFGIL</sequence>
<reference evidence="2" key="1">
    <citation type="submission" date="2020-10" db="EMBL/GenBank/DDBJ databases">
        <authorList>
            <person name="Gilroy R."/>
        </authorList>
    </citation>
    <scope>NUCLEOTIDE SEQUENCE</scope>
    <source>
        <strain evidence="2">CHK176-6737</strain>
    </source>
</reference>
<name>A0A9D1MVG0_9FIRM</name>
<dbReference type="EMBL" id="DVNM01000031">
    <property type="protein sequence ID" value="HIU69445.1"/>
    <property type="molecule type" value="Genomic_DNA"/>
</dbReference>
<feature type="transmembrane region" description="Helical" evidence="1">
    <location>
        <begin position="29"/>
        <end position="48"/>
    </location>
</feature>
<evidence type="ECO:0000256" key="1">
    <source>
        <dbReference type="SAM" id="Phobius"/>
    </source>
</evidence>
<dbReference type="Proteomes" id="UP000824125">
    <property type="component" value="Unassembled WGS sequence"/>
</dbReference>
<evidence type="ECO:0000313" key="3">
    <source>
        <dbReference type="Proteomes" id="UP000824125"/>
    </source>
</evidence>
<accession>A0A9D1MVG0</accession>
<gene>
    <name evidence="2" type="ORF">IAD23_05735</name>
</gene>
<dbReference type="AlphaFoldDB" id="A0A9D1MVG0"/>
<proteinExistence type="predicted"/>
<organism evidence="2 3">
    <name type="scientific">Candidatus Scybalenecus merdavium</name>
    <dbReference type="NCBI Taxonomy" id="2840939"/>
    <lineage>
        <taxon>Bacteria</taxon>
        <taxon>Bacillati</taxon>
        <taxon>Bacillota</taxon>
        <taxon>Clostridia</taxon>
        <taxon>Eubacteriales</taxon>
        <taxon>Oscillospiraceae</taxon>
        <taxon>Oscillospiraceae incertae sedis</taxon>
        <taxon>Candidatus Scybalenecus</taxon>
    </lineage>
</organism>
<keyword evidence="1" id="KW-0472">Membrane</keyword>
<reference evidence="2" key="2">
    <citation type="journal article" date="2021" name="PeerJ">
        <title>Extensive microbial diversity within the chicken gut microbiome revealed by metagenomics and culture.</title>
        <authorList>
            <person name="Gilroy R."/>
            <person name="Ravi A."/>
            <person name="Getino M."/>
            <person name="Pursley I."/>
            <person name="Horton D.L."/>
            <person name="Alikhan N.F."/>
            <person name="Baker D."/>
            <person name="Gharbi K."/>
            <person name="Hall N."/>
            <person name="Watson M."/>
            <person name="Adriaenssens E.M."/>
            <person name="Foster-Nyarko E."/>
            <person name="Jarju S."/>
            <person name="Secka A."/>
            <person name="Antonio M."/>
            <person name="Oren A."/>
            <person name="Chaudhuri R.R."/>
            <person name="La Ragione R."/>
            <person name="Hildebrand F."/>
            <person name="Pallen M.J."/>
        </authorList>
    </citation>
    <scope>NUCLEOTIDE SEQUENCE</scope>
    <source>
        <strain evidence="2">CHK176-6737</strain>
    </source>
</reference>
<evidence type="ECO:0000313" key="2">
    <source>
        <dbReference type="EMBL" id="HIU69445.1"/>
    </source>
</evidence>